<protein>
    <submittedName>
        <fullName evidence="2">Uncharacterized protein</fullName>
    </submittedName>
</protein>
<reference evidence="2" key="1">
    <citation type="journal article" date="2015" name="Nature">
        <title>Complex archaea that bridge the gap between prokaryotes and eukaryotes.</title>
        <authorList>
            <person name="Spang A."/>
            <person name="Saw J.H."/>
            <person name="Jorgensen S.L."/>
            <person name="Zaremba-Niedzwiedzka K."/>
            <person name="Martijn J."/>
            <person name="Lind A.E."/>
            <person name="van Eijk R."/>
            <person name="Schleper C."/>
            <person name="Guy L."/>
            <person name="Ettema T.J."/>
        </authorList>
    </citation>
    <scope>NUCLEOTIDE SEQUENCE</scope>
</reference>
<dbReference type="EMBL" id="LAZR01013241">
    <property type="protein sequence ID" value="KKM22879.1"/>
    <property type="molecule type" value="Genomic_DNA"/>
</dbReference>
<name>A0A0F9ISE3_9ZZZZ</name>
<dbReference type="AlphaFoldDB" id="A0A0F9ISE3"/>
<evidence type="ECO:0000256" key="1">
    <source>
        <dbReference type="SAM" id="MobiDB-lite"/>
    </source>
</evidence>
<feature type="compositionally biased region" description="Basic and acidic residues" evidence="1">
    <location>
        <begin position="72"/>
        <end position="96"/>
    </location>
</feature>
<organism evidence="2">
    <name type="scientific">marine sediment metagenome</name>
    <dbReference type="NCBI Taxonomy" id="412755"/>
    <lineage>
        <taxon>unclassified sequences</taxon>
        <taxon>metagenomes</taxon>
        <taxon>ecological metagenomes</taxon>
    </lineage>
</organism>
<comment type="caution">
    <text evidence="2">The sequence shown here is derived from an EMBL/GenBank/DDBJ whole genome shotgun (WGS) entry which is preliminary data.</text>
</comment>
<evidence type="ECO:0000313" key="2">
    <source>
        <dbReference type="EMBL" id="KKM22879.1"/>
    </source>
</evidence>
<proteinExistence type="predicted"/>
<gene>
    <name evidence="2" type="ORF">LCGC14_1620880</name>
</gene>
<sequence length="103" mass="11049">MSKTPKIHVMRHKLQLDIEVDPASHASLDHAAGILTSVNAHVAGLDHTTMKIIDSRLVRVDAPKPAPEASEPEPKPETTGPHDDGMALPDNLRRTSPEPAAAE</sequence>
<accession>A0A0F9ISE3</accession>
<feature type="region of interest" description="Disordered" evidence="1">
    <location>
        <begin position="59"/>
        <end position="103"/>
    </location>
</feature>